<keyword evidence="1" id="KW-0812">Transmembrane</keyword>
<dbReference type="Gramene" id="TuG1812G0500002230.01.T05">
    <property type="protein sequence ID" value="TuG1812G0500002230.01.T05"/>
    <property type="gene ID" value="TuG1812G0500002230.01"/>
</dbReference>
<dbReference type="Pfam" id="PF00106">
    <property type="entry name" value="adh_short"/>
    <property type="match status" value="1"/>
</dbReference>
<reference evidence="3" key="1">
    <citation type="journal article" date="2013" name="Nature">
        <title>Draft genome of the wheat A-genome progenitor Triticum urartu.</title>
        <authorList>
            <person name="Ling H.Q."/>
            <person name="Zhao S."/>
            <person name="Liu D."/>
            <person name="Wang J."/>
            <person name="Sun H."/>
            <person name="Zhang C."/>
            <person name="Fan H."/>
            <person name="Li D."/>
            <person name="Dong L."/>
            <person name="Tao Y."/>
            <person name="Gao C."/>
            <person name="Wu H."/>
            <person name="Li Y."/>
            <person name="Cui Y."/>
            <person name="Guo X."/>
            <person name="Zheng S."/>
            <person name="Wang B."/>
            <person name="Yu K."/>
            <person name="Liang Q."/>
            <person name="Yang W."/>
            <person name="Lou X."/>
            <person name="Chen J."/>
            <person name="Feng M."/>
            <person name="Jian J."/>
            <person name="Zhang X."/>
            <person name="Luo G."/>
            <person name="Jiang Y."/>
            <person name="Liu J."/>
            <person name="Wang Z."/>
            <person name="Sha Y."/>
            <person name="Zhang B."/>
            <person name="Wu H."/>
            <person name="Tang D."/>
            <person name="Shen Q."/>
            <person name="Xue P."/>
            <person name="Zou S."/>
            <person name="Wang X."/>
            <person name="Liu X."/>
            <person name="Wang F."/>
            <person name="Yang Y."/>
            <person name="An X."/>
            <person name="Dong Z."/>
            <person name="Zhang K."/>
            <person name="Zhang X."/>
            <person name="Luo M.C."/>
            <person name="Dvorak J."/>
            <person name="Tong Y."/>
            <person name="Wang J."/>
            <person name="Yang H."/>
            <person name="Li Z."/>
            <person name="Wang D."/>
            <person name="Zhang A."/>
            <person name="Wang J."/>
        </authorList>
    </citation>
    <scope>NUCLEOTIDE SEQUENCE</scope>
    <source>
        <strain evidence="3">cv. G1812</strain>
    </source>
</reference>
<sequence length="167" mass="18589">MDRDALRMVCSPQFWRMGVLWTLSLLYSYLLLFLRGRTAAPRRREDVGRGGRPICVVTGATSGLGRAAAAALAREGYHVVLAGRSAQLLSEVLFAASVGCLFASVCHYHHCCTLCKTRLLKKFIGNSRMPVLKPFKWTCHPTGQLRSLKLRSISGFGIRIWSLPFSF</sequence>
<reference evidence="2" key="3">
    <citation type="submission" date="2022-06" db="UniProtKB">
        <authorList>
            <consortium name="EnsemblPlants"/>
        </authorList>
    </citation>
    <scope>IDENTIFICATION</scope>
</reference>
<reference evidence="2" key="2">
    <citation type="submission" date="2018-03" db="EMBL/GenBank/DDBJ databases">
        <title>The Triticum urartu genome reveals the dynamic nature of wheat genome evolution.</title>
        <authorList>
            <person name="Ling H."/>
            <person name="Ma B."/>
            <person name="Shi X."/>
            <person name="Liu H."/>
            <person name="Dong L."/>
            <person name="Sun H."/>
            <person name="Cao Y."/>
            <person name="Gao Q."/>
            <person name="Zheng S."/>
            <person name="Li Y."/>
            <person name="Yu Y."/>
            <person name="Du H."/>
            <person name="Qi M."/>
            <person name="Li Y."/>
            <person name="Yu H."/>
            <person name="Cui Y."/>
            <person name="Wang N."/>
            <person name="Chen C."/>
            <person name="Wu H."/>
            <person name="Zhao Y."/>
            <person name="Zhang J."/>
            <person name="Li Y."/>
            <person name="Zhou W."/>
            <person name="Zhang B."/>
            <person name="Hu W."/>
            <person name="Eijk M."/>
            <person name="Tang J."/>
            <person name="Witsenboer H."/>
            <person name="Zhao S."/>
            <person name="Li Z."/>
            <person name="Zhang A."/>
            <person name="Wang D."/>
            <person name="Liang C."/>
        </authorList>
    </citation>
    <scope>NUCLEOTIDE SEQUENCE [LARGE SCALE GENOMIC DNA]</scope>
    <source>
        <strain evidence="2">cv. G1812</strain>
    </source>
</reference>
<dbReference type="Gene3D" id="3.40.50.720">
    <property type="entry name" value="NAD(P)-binding Rossmann-like Domain"/>
    <property type="match status" value="1"/>
</dbReference>
<dbReference type="EnsemblPlants" id="TuG1812G0500002230.01.T05">
    <property type="protein sequence ID" value="TuG1812G0500002230.01.T05"/>
    <property type="gene ID" value="TuG1812G0500002230.01"/>
</dbReference>
<dbReference type="SUPFAM" id="SSF51735">
    <property type="entry name" value="NAD(P)-binding Rossmann-fold domains"/>
    <property type="match status" value="1"/>
</dbReference>
<feature type="transmembrane region" description="Helical" evidence="1">
    <location>
        <begin position="14"/>
        <end position="34"/>
    </location>
</feature>
<keyword evidence="1" id="KW-0472">Membrane</keyword>
<gene>
    <name evidence="2" type="primary">LOC125509163</name>
</gene>
<dbReference type="InterPro" id="IPR036291">
    <property type="entry name" value="NAD(P)-bd_dom_sf"/>
</dbReference>
<protein>
    <submittedName>
        <fullName evidence="2">Uncharacterized protein</fullName>
    </submittedName>
</protein>
<evidence type="ECO:0000313" key="3">
    <source>
        <dbReference type="Proteomes" id="UP000015106"/>
    </source>
</evidence>
<organism evidence="2 3">
    <name type="scientific">Triticum urartu</name>
    <name type="common">Red wild einkorn</name>
    <name type="synonym">Crithodium urartu</name>
    <dbReference type="NCBI Taxonomy" id="4572"/>
    <lineage>
        <taxon>Eukaryota</taxon>
        <taxon>Viridiplantae</taxon>
        <taxon>Streptophyta</taxon>
        <taxon>Embryophyta</taxon>
        <taxon>Tracheophyta</taxon>
        <taxon>Spermatophyta</taxon>
        <taxon>Magnoliopsida</taxon>
        <taxon>Liliopsida</taxon>
        <taxon>Poales</taxon>
        <taxon>Poaceae</taxon>
        <taxon>BOP clade</taxon>
        <taxon>Pooideae</taxon>
        <taxon>Triticodae</taxon>
        <taxon>Triticeae</taxon>
        <taxon>Triticinae</taxon>
        <taxon>Triticum</taxon>
    </lineage>
</organism>
<keyword evidence="1" id="KW-1133">Transmembrane helix</keyword>
<evidence type="ECO:0000313" key="2">
    <source>
        <dbReference type="EnsemblPlants" id="TuG1812G0500002230.01.T05"/>
    </source>
</evidence>
<dbReference type="InterPro" id="IPR002347">
    <property type="entry name" value="SDR_fam"/>
</dbReference>
<proteinExistence type="predicted"/>
<dbReference type="AlphaFoldDB" id="A0A8R7QHF6"/>
<dbReference type="Proteomes" id="UP000015106">
    <property type="component" value="Chromosome 5"/>
</dbReference>
<name>A0A8R7QHF6_TRIUA</name>
<evidence type="ECO:0000256" key="1">
    <source>
        <dbReference type="SAM" id="Phobius"/>
    </source>
</evidence>
<accession>A0A8R7QHF6</accession>
<keyword evidence="3" id="KW-1185">Reference proteome</keyword>